<dbReference type="OrthoDB" id="5425890at2759"/>
<feature type="compositionally biased region" description="Basic and acidic residues" evidence="1">
    <location>
        <begin position="103"/>
        <end position="113"/>
    </location>
</feature>
<evidence type="ECO:0000313" key="2">
    <source>
        <dbReference type="EMBL" id="PMD55353.1"/>
    </source>
</evidence>
<organism evidence="2 3">
    <name type="scientific">Hyaloscypha bicolor E</name>
    <dbReference type="NCBI Taxonomy" id="1095630"/>
    <lineage>
        <taxon>Eukaryota</taxon>
        <taxon>Fungi</taxon>
        <taxon>Dikarya</taxon>
        <taxon>Ascomycota</taxon>
        <taxon>Pezizomycotina</taxon>
        <taxon>Leotiomycetes</taxon>
        <taxon>Helotiales</taxon>
        <taxon>Hyaloscyphaceae</taxon>
        <taxon>Hyaloscypha</taxon>
        <taxon>Hyaloscypha bicolor</taxon>
    </lineage>
</organism>
<sequence>DVEPQTPVTPVSAESFMLLQTLIFQRDAHALDETSKQNLARHLQKRNKAFQKSSALGILQEDRIQFLTTINKAKVRRATKSLVLGKAKVMSYKDLEEVRVKHAEKDAAKETKGKGKRGRKRQSATPEAEEATADKVKRGWKCKSTVLEAEAVAEELEPEPNPKMARTSKAPAPSRASVSETPIAEDEIVPEPWRALVAKIW</sequence>
<feature type="region of interest" description="Disordered" evidence="1">
    <location>
        <begin position="103"/>
        <end position="136"/>
    </location>
</feature>
<name>A0A2J6SXF5_9HELO</name>
<protein>
    <submittedName>
        <fullName evidence="2">Uncharacterized protein</fullName>
    </submittedName>
</protein>
<dbReference type="InParanoid" id="A0A2J6SXF5"/>
<dbReference type="EMBL" id="KZ613856">
    <property type="protein sequence ID" value="PMD55353.1"/>
    <property type="molecule type" value="Genomic_DNA"/>
</dbReference>
<evidence type="ECO:0000313" key="3">
    <source>
        <dbReference type="Proteomes" id="UP000235371"/>
    </source>
</evidence>
<dbReference type="Proteomes" id="UP000235371">
    <property type="component" value="Unassembled WGS sequence"/>
</dbReference>
<reference evidence="2 3" key="1">
    <citation type="submission" date="2016-04" db="EMBL/GenBank/DDBJ databases">
        <title>A degradative enzymes factory behind the ericoid mycorrhizal symbiosis.</title>
        <authorList>
            <consortium name="DOE Joint Genome Institute"/>
            <person name="Martino E."/>
            <person name="Morin E."/>
            <person name="Grelet G."/>
            <person name="Kuo A."/>
            <person name="Kohler A."/>
            <person name="Daghino S."/>
            <person name="Barry K."/>
            <person name="Choi C."/>
            <person name="Cichocki N."/>
            <person name="Clum A."/>
            <person name="Copeland A."/>
            <person name="Hainaut M."/>
            <person name="Haridas S."/>
            <person name="Labutti K."/>
            <person name="Lindquist E."/>
            <person name="Lipzen A."/>
            <person name="Khouja H.-R."/>
            <person name="Murat C."/>
            <person name="Ohm R."/>
            <person name="Olson A."/>
            <person name="Spatafora J."/>
            <person name="Veneault-Fourrey C."/>
            <person name="Henrissat B."/>
            <person name="Grigoriev I."/>
            <person name="Martin F."/>
            <person name="Perotto S."/>
        </authorList>
    </citation>
    <scope>NUCLEOTIDE SEQUENCE [LARGE SCALE GENOMIC DNA]</scope>
    <source>
        <strain evidence="2 3">E</strain>
    </source>
</reference>
<dbReference type="AlphaFoldDB" id="A0A2J6SXF5"/>
<evidence type="ECO:0000256" key="1">
    <source>
        <dbReference type="SAM" id="MobiDB-lite"/>
    </source>
</evidence>
<keyword evidence="3" id="KW-1185">Reference proteome</keyword>
<dbReference type="GeneID" id="36583642"/>
<proteinExistence type="predicted"/>
<feature type="region of interest" description="Disordered" evidence="1">
    <location>
        <begin position="151"/>
        <end position="183"/>
    </location>
</feature>
<feature type="non-terminal residue" evidence="2">
    <location>
        <position position="1"/>
    </location>
</feature>
<gene>
    <name evidence="2" type="ORF">K444DRAFT_538676</name>
</gene>
<accession>A0A2J6SXF5</accession>
<dbReference type="RefSeq" id="XP_024732257.1">
    <property type="nucleotide sequence ID" value="XM_024875562.1"/>
</dbReference>